<dbReference type="Pfam" id="PF26314">
    <property type="entry name" value="MptA_B_family"/>
    <property type="match status" value="1"/>
</dbReference>
<keyword evidence="1" id="KW-0812">Transmembrane</keyword>
<dbReference type="Proteomes" id="UP000176198">
    <property type="component" value="Unassembled WGS sequence"/>
</dbReference>
<organism evidence="2 3">
    <name type="scientific">Candidatus Woesebacteria bacterium GWA1_41_8</name>
    <dbReference type="NCBI Taxonomy" id="1802471"/>
    <lineage>
        <taxon>Bacteria</taxon>
        <taxon>Candidatus Woeseibacteriota</taxon>
    </lineage>
</organism>
<evidence type="ECO:0008006" key="4">
    <source>
        <dbReference type="Google" id="ProtNLM"/>
    </source>
</evidence>
<feature type="transmembrane region" description="Helical" evidence="1">
    <location>
        <begin position="342"/>
        <end position="361"/>
    </location>
</feature>
<feature type="transmembrane region" description="Helical" evidence="1">
    <location>
        <begin position="275"/>
        <end position="298"/>
    </location>
</feature>
<feature type="transmembrane region" description="Helical" evidence="1">
    <location>
        <begin position="73"/>
        <end position="91"/>
    </location>
</feature>
<dbReference type="AlphaFoldDB" id="A0A1F7WI46"/>
<feature type="transmembrane region" description="Helical" evidence="1">
    <location>
        <begin position="373"/>
        <end position="392"/>
    </location>
</feature>
<feature type="transmembrane region" description="Helical" evidence="1">
    <location>
        <begin position="164"/>
        <end position="185"/>
    </location>
</feature>
<feature type="transmembrane region" description="Helical" evidence="1">
    <location>
        <begin position="138"/>
        <end position="158"/>
    </location>
</feature>
<proteinExistence type="predicted"/>
<keyword evidence="1" id="KW-0472">Membrane</keyword>
<keyword evidence="1" id="KW-1133">Transmembrane helix</keyword>
<feature type="transmembrane region" description="Helical" evidence="1">
    <location>
        <begin position="237"/>
        <end position="263"/>
    </location>
</feature>
<feature type="transmembrane region" description="Helical" evidence="1">
    <location>
        <begin position="6"/>
        <end position="25"/>
    </location>
</feature>
<comment type="caution">
    <text evidence="2">The sequence shown here is derived from an EMBL/GenBank/DDBJ whole genome shotgun (WGS) entry which is preliminary data.</text>
</comment>
<protein>
    <recommendedName>
        <fullName evidence="4">Glycosyltransferase RgtA/B/C/D-like domain-containing protein</fullName>
    </recommendedName>
</protein>
<accession>A0A1F7WI46</accession>
<name>A0A1F7WI46_9BACT</name>
<sequence>MPKDKINFLILGAVSEILYLSLFLVEPARRIIHDYGLVLGVNSILTKLSVIILATFLLYALACRIVDFNKVPLRLIIGFGMVLTITTSLLWPTSSKDLFSYISQARITSVYNQNPYSTSYSNFSNDAFYPILKNDWSWFPVVYGPVFTILGIIITKIAGNNLLLNVYLFKLIFLIFNIANIYLILKLTANKKSVFLYAFNPLVIHELSINSHTESLLIMFLLISLLIIKHGKSTVHFLVSLLSLTLSVLIKYSTFVIVPFYLVYIFKKFKKRRELFYFASLAAILISATTAVFFMSFIDNINLLGNLVDVAQAFTFHTSLGITIILFILYKLGLSRPYEASLIISRIIFFITTPLIFIGYLKLELTKRRTKDVGSFKQLILFLLLTLVVYYATFFNWFFAWYMTPLIAILTLYQAMSKNAFLVFYTNLITIYGIFLTMVIAR</sequence>
<evidence type="ECO:0000313" key="2">
    <source>
        <dbReference type="EMBL" id="OGM01838.1"/>
    </source>
</evidence>
<evidence type="ECO:0000313" key="3">
    <source>
        <dbReference type="Proteomes" id="UP000176198"/>
    </source>
</evidence>
<reference evidence="2 3" key="1">
    <citation type="journal article" date="2016" name="Nat. Commun.">
        <title>Thousands of microbial genomes shed light on interconnected biogeochemical processes in an aquifer system.</title>
        <authorList>
            <person name="Anantharaman K."/>
            <person name="Brown C.T."/>
            <person name="Hug L.A."/>
            <person name="Sharon I."/>
            <person name="Castelle C.J."/>
            <person name="Probst A.J."/>
            <person name="Thomas B.C."/>
            <person name="Singh A."/>
            <person name="Wilkins M.J."/>
            <person name="Karaoz U."/>
            <person name="Brodie E.L."/>
            <person name="Williams K.H."/>
            <person name="Hubbard S.S."/>
            <person name="Banfield J.F."/>
        </authorList>
    </citation>
    <scope>NUCLEOTIDE SEQUENCE [LARGE SCALE GENOMIC DNA]</scope>
</reference>
<feature type="transmembrane region" description="Helical" evidence="1">
    <location>
        <begin position="422"/>
        <end position="441"/>
    </location>
</feature>
<gene>
    <name evidence="2" type="ORF">A2115_00590</name>
</gene>
<dbReference type="EMBL" id="MGFJ01000037">
    <property type="protein sequence ID" value="OGM01838.1"/>
    <property type="molecule type" value="Genomic_DNA"/>
</dbReference>
<dbReference type="STRING" id="1802471.A2115_00590"/>
<evidence type="ECO:0000256" key="1">
    <source>
        <dbReference type="SAM" id="Phobius"/>
    </source>
</evidence>
<feature type="transmembrane region" description="Helical" evidence="1">
    <location>
        <begin position="37"/>
        <end position="61"/>
    </location>
</feature>
<feature type="transmembrane region" description="Helical" evidence="1">
    <location>
        <begin position="310"/>
        <end position="330"/>
    </location>
</feature>